<keyword evidence="1" id="KW-0472">Membrane</keyword>
<name>A0A6M2CKI0_RHIMP</name>
<protein>
    <submittedName>
        <fullName evidence="2">Uncharacterized protein</fullName>
    </submittedName>
</protein>
<keyword evidence="1" id="KW-1133">Transmembrane helix</keyword>
<sequence>MESRRRCWIGHEHQSSYSPKSCVSNLTSNEWCRCRHDAHQGDFFRAHTLLLIVQVFLLAIAGVPTSCNVCLGPSATNASSDTRPQSRSTFTPGMLDTPLQDLRMSVMSCTMDSIKALPQNYYTSGHGEAAATMPLTKEFVLAVQVSCSFSTIMSGDELFLLVLPCPGACLSIAYDCYVALAILIWGDVESNPGPSTADILQNVLKGQADIHAEVTQMKNRFSECVQLIRDLDSCLKSLEQLMKE</sequence>
<dbReference type="VEuPathDB" id="VectorBase:LOC119178211"/>
<feature type="transmembrane region" description="Helical" evidence="1">
    <location>
        <begin position="43"/>
        <end position="63"/>
    </location>
</feature>
<dbReference type="AlphaFoldDB" id="A0A6M2CKI0"/>
<evidence type="ECO:0000313" key="2">
    <source>
        <dbReference type="EMBL" id="NOV33969.1"/>
    </source>
</evidence>
<dbReference type="OrthoDB" id="10513063at2759"/>
<dbReference type="EMBL" id="GHWJ01001232">
    <property type="protein sequence ID" value="NOV33969.1"/>
    <property type="molecule type" value="Transcribed_RNA"/>
</dbReference>
<accession>A0A6M2CKI0</accession>
<reference evidence="2" key="1">
    <citation type="submission" date="2019-09" db="EMBL/GenBank/DDBJ databases">
        <title>Organ-specific transcriptomic study of the physiology of the cattle tick, Rhipicephalus microplus.</title>
        <authorList>
            <person name="Tirloni L."/>
            <person name="Braz G."/>
            <person name="Gandara A.C.P."/>
            <person name="Sabadin G.A."/>
            <person name="da Silva R.M."/>
            <person name="Guizzo M.G."/>
            <person name="Machado J.A."/>
            <person name="Costa E.P."/>
            <person name="Gomes H.F."/>
            <person name="Moraes J."/>
            <person name="Mota M.B.S."/>
            <person name="Mesquita R.D."/>
            <person name="Alvarenga P.H."/>
            <person name="Alves F."/>
            <person name="Seixas A."/>
            <person name="da Fonseca R.N."/>
            <person name="Fogaca A."/>
            <person name="Logullo C."/>
            <person name="Tanaka A."/>
            <person name="Daffre S."/>
            <person name="Termignoni C."/>
            <person name="Vaz I.S.Jr."/>
            <person name="Oliveira P.L."/>
            <person name="Ribeiro J.M."/>
        </authorList>
    </citation>
    <scope>NUCLEOTIDE SEQUENCE</scope>
    <source>
        <strain evidence="2">Porto Alegre</strain>
    </source>
</reference>
<proteinExistence type="predicted"/>
<organism evidence="2">
    <name type="scientific">Rhipicephalus microplus</name>
    <name type="common">Cattle tick</name>
    <name type="synonym">Boophilus microplus</name>
    <dbReference type="NCBI Taxonomy" id="6941"/>
    <lineage>
        <taxon>Eukaryota</taxon>
        <taxon>Metazoa</taxon>
        <taxon>Ecdysozoa</taxon>
        <taxon>Arthropoda</taxon>
        <taxon>Chelicerata</taxon>
        <taxon>Arachnida</taxon>
        <taxon>Acari</taxon>
        <taxon>Parasitiformes</taxon>
        <taxon>Ixodida</taxon>
        <taxon>Ixodoidea</taxon>
        <taxon>Ixodidae</taxon>
        <taxon>Rhipicephalinae</taxon>
        <taxon>Rhipicephalus</taxon>
        <taxon>Boophilus</taxon>
    </lineage>
</organism>
<evidence type="ECO:0000256" key="1">
    <source>
        <dbReference type="SAM" id="Phobius"/>
    </source>
</evidence>
<keyword evidence="1" id="KW-0812">Transmembrane</keyword>